<gene>
    <name evidence="17" type="ORF">O1D97_01305</name>
</gene>
<dbReference type="Pfam" id="PF00403">
    <property type="entry name" value="HMA"/>
    <property type="match status" value="1"/>
</dbReference>
<dbReference type="Gene3D" id="3.30.70.100">
    <property type="match status" value="1"/>
</dbReference>
<dbReference type="Proteomes" id="UP001149719">
    <property type="component" value="Unassembled WGS sequence"/>
</dbReference>
<evidence type="ECO:0000256" key="3">
    <source>
        <dbReference type="ARBA" id="ARBA00022448"/>
    </source>
</evidence>
<dbReference type="InterPro" id="IPR023299">
    <property type="entry name" value="ATPase_P-typ_cyto_dom_N"/>
</dbReference>
<keyword evidence="3" id="KW-0813">Transport</keyword>
<keyword evidence="7 15" id="KW-0479">Metal-binding</keyword>
<evidence type="ECO:0000256" key="6">
    <source>
        <dbReference type="ARBA" id="ARBA00022692"/>
    </source>
</evidence>
<comment type="similarity">
    <text evidence="2 15">Belongs to the cation transport ATPase (P-type) (TC 3.A.3) family. Type IB subfamily.</text>
</comment>
<dbReference type="SFLD" id="SFLDF00027">
    <property type="entry name" value="p-type_atpase"/>
    <property type="match status" value="1"/>
</dbReference>
<reference evidence="17" key="1">
    <citation type="submission" date="2022-12" db="EMBL/GenBank/DDBJ databases">
        <title>Marinomonas 15G1-11 sp. nov, isolated from marine algae.</title>
        <authorList>
            <person name="Butt M."/>
            <person name="Choi D.G."/>
            <person name="Kim J.M."/>
            <person name="Lee J.K."/>
            <person name="Baek J.H."/>
            <person name="Jeon C.O."/>
        </authorList>
    </citation>
    <scope>NUCLEOTIDE SEQUENCE</scope>
    <source>
        <strain evidence="17">15G1-11</strain>
    </source>
</reference>
<keyword evidence="13" id="KW-0406">Ion transport</keyword>
<evidence type="ECO:0000256" key="13">
    <source>
        <dbReference type="ARBA" id="ARBA00023065"/>
    </source>
</evidence>
<evidence type="ECO:0000256" key="2">
    <source>
        <dbReference type="ARBA" id="ARBA00006024"/>
    </source>
</evidence>
<keyword evidence="11" id="KW-1278">Translocase</keyword>
<dbReference type="SFLD" id="SFLDS00003">
    <property type="entry name" value="Haloacid_Dehalogenase"/>
    <property type="match status" value="1"/>
</dbReference>
<dbReference type="PROSITE" id="PS01047">
    <property type="entry name" value="HMA_1"/>
    <property type="match status" value="1"/>
</dbReference>
<dbReference type="InterPro" id="IPR023298">
    <property type="entry name" value="ATPase_P-typ_TM_dom_sf"/>
</dbReference>
<dbReference type="InterPro" id="IPR023214">
    <property type="entry name" value="HAD_sf"/>
</dbReference>
<keyword evidence="12 15" id="KW-1133">Transmembrane helix</keyword>
<dbReference type="SUPFAM" id="SSF55008">
    <property type="entry name" value="HMA, heavy metal-associated domain"/>
    <property type="match status" value="1"/>
</dbReference>
<dbReference type="Pfam" id="PF00702">
    <property type="entry name" value="Hydrolase"/>
    <property type="match status" value="1"/>
</dbReference>
<feature type="transmembrane region" description="Helical" evidence="15">
    <location>
        <begin position="213"/>
        <end position="238"/>
    </location>
</feature>
<evidence type="ECO:0000313" key="17">
    <source>
        <dbReference type="EMBL" id="MCZ2720314.1"/>
    </source>
</evidence>
<dbReference type="InterPro" id="IPR059000">
    <property type="entry name" value="ATPase_P-type_domA"/>
</dbReference>
<evidence type="ECO:0000256" key="4">
    <source>
        <dbReference type="ARBA" id="ARBA00022475"/>
    </source>
</evidence>
<feature type="transmembrane region" description="Helical" evidence="15">
    <location>
        <begin position="452"/>
        <end position="475"/>
    </location>
</feature>
<dbReference type="SUPFAM" id="SSF81665">
    <property type="entry name" value="Calcium ATPase, transmembrane domain M"/>
    <property type="match status" value="1"/>
</dbReference>
<dbReference type="SFLD" id="SFLDG00002">
    <property type="entry name" value="C1.7:_P-type_atpase_like"/>
    <property type="match status" value="1"/>
</dbReference>
<feature type="transmembrane region" description="Helical" evidence="15">
    <location>
        <begin position="424"/>
        <end position="446"/>
    </location>
</feature>
<dbReference type="NCBIfam" id="TIGR01512">
    <property type="entry name" value="ATPase-IB2_Cd"/>
    <property type="match status" value="1"/>
</dbReference>
<dbReference type="SUPFAM" id="SSF81653">
    <property type="entry name" value="Calcium ATPase, transduction domain A"/>
    <property type="match status" value="1"/>
</dbReference>
<dbReference type="RefSeq" id="WP_269122108.1">
    <property type="nucleotide sequence ID" value="NZ_JAPUBN010000006.1"/>
</dbReference>
<dbReference type="Gene3D" id="3.40.50.1000">
    <property type="entry name" value="HAD superfamily/HAD-like"/>
    <property type="match status" value="1"/>
</dbReference>
<proteinExistence type="inferred from homology"/>
<evidence type="ECO:0000259" key="16">
    <source>
        <dbReference type="PROSITE" id="PS50846"/>
    </source>
</evidence>
<keyword evidence="9 15" id="KW-0067">ATP-binding</keyword>
<dbReference type="PROSITE" id="PS50846">
    <property type="entry name" value="HMA_2"/>
    <property type="match status" value="1"/>
</dbReference>
<dbReference type="SUPFAM" id="SSF56784">
    <property type="entry name" value="HAD-like"/>
    <property type="match status" value="1"/>
</dbReference>
<dbReference type="NCBIfam" id="TIGR01525">
    <property type="entry name" value="ATPase-IB_hvy"/>
    <property type="match status" value="1"/>
</dbReference>
<evidence type="ECO:0000256" key="14">
    <source>
        <dbReference type="ARBA" id="ARBA00023136"/>
    </source>
</evidence>
<evidence type="ECO:0000256" key="5">
    <source>
        <dbReference type="ARBA" id="ARBA00022553"/>
    </source>
</evidence>
<evidence type="ECO:0000256" key="11">
    <source>
        <dbReference type="ARBA" id="ARBA00022967"/>
    </source>
</evidence>
<keyword evidence="6 15" id="KW-0812">Transmembrane</keyword>
<sequence length="792" mass="87173">MNSKDCFHCGDPVPRNLCITSTVDNEEVSFCCYGCQAIADFIRGEDLSQYYRHRSRSADNPSNANTEEYANAFTLLKDEDVYPLYVHIDNQEHHIQLSVDGMTCSACAWLIEKHISSLDGVVSMHINLSNSLATLIWDPSKIDINDINHSANSIGYYLKPYRSDGEDTNRIEKRKSSIIKLGIAGVGMMQVMMSAIALYAGDIQGMEDSYKQLLRWASFCFSTPVVLFSASPFFNAALRDLKTRHFTMDLPVSIGIGLAYISSVYALFIDHGHVYFDSVTMFTFFLLLGRFLEEGARHKSLKNNTKNDELSSVILCKNDQPLLYPKSKLTLNDIIQVAPGESLPTDGVIVDGHTNIDESSLTGEYLPVAKSIGDVVTASTTNIDQTIKIKVTAIGTQTRAAAIERLTQRALSEKPKIAVIADKIAHYFVICVLLVAVLAYGTWYFIDQEQAYWIMVSVLVVTCPCALSLATPVALTTATNKLKEYGLVITRGHVIESLAKCQHIAFDKTGTLTYGKFDIVSISNIDSERIVDICSALEQGSIHPIAKAFQSTNHIKANKLVNHTGLGVEGEIDGAQYRLGNQKFIQHWCQDWHDQSIEPNALTLFLATESAIISRIVLQDRLRSETQSTVQNLRNAGFTVSLLTGDTKASALSVLCEEDFDAFITDQTPEDKWQWLSKKADLKRTIMVGDGLNDVPSLAGASTSIAMGQSSDLAKTHADALLLSNDISTIYQAILLAKKCQRIIKQNLFWAASYNGIMLPAALLGLIPPWSAAIGMAASSLLVVLNATRLSK</sequence>
<dbReference type="PROSITE" id="PS00154">
    <property type="entry name" value="ATPASE_E1_E2"/>
    <property type="match status" value="1"/>
</dbReference>
<dbReference type="InterPro" id="IPR036163">
    <property type="entry name" value="HMA_dom_sf"/>
</dbReference>
<dbReference type="NCBIfam" id="TIGR01494">
    <property type="entry name" value="ATPase_P-type"/>
    <property type="match status" value="1"/>
</dbReference>
<dbReference type="Gene3D" id="3.40.1110.10">
    <property type="entry name" value="Calcium-transporting ATPase, cytoplasmic domain N"/>
    <property type="match status" value="1"/>
</dbReference>
<dbReference type="InterPro" id="IPR006121">
    <property type="entry name" value="HMA_dom"/>
</dbReference>
<dbReference type="CDD" id="cd00371">
    <property type="entry name" value="HMA"/>
    <property type="match status" value="1"/>
</dbReference>
<dbReference type="Pfam" id="PF12156">
    <property type="entry name" value="ATPase-cat_bd"/>
    <property type="match status" value="1"/>
</dbReference>
<dbReference type="Pfam" id="PF00122">
    <property type="entry name" value="E1-E2_ATPase"/>
    <property type="match status" value="1"/>
</dbReference>
<organism evidence="17 18">
    <name type="scientific">Marinomonas phaeophyticola</name>
    <dbReference type="NCBI Taxonomy" id="3004091"/>
    <lineage>
        <taxon>Bacteria</taxon>
        <taxon>Pseudomonadati</taxon>
        <taxon>Pseudomonadota</taxon>
        <taxon>Gammaproteobacteria</taxon>
        <taxon>Oceanospirillales</taxon>
        <taxon>Oceanospirillaceae</taxon>
        <taxon>Marinomonas</taxon>
    </lineage>
</organism>
<keyword evidence="10" id="KW-0460">Magnesium</keyword>
<keyword evidence="5" id="KW-0597">Phosphoprotein</keyword>
<dbReference type="Gene3D" id="2.70.150.10">
    <property type="entry name" value="Calcium-transporting ATPase, cytoplasmic transduction domain A"/>
    <property type="match status" value="1"/>
</dbReference>
<dbReference type="PANTHER" id="PTHR43520:SF5">
    <property type="entry name" value="CATION-TRANSPORTING P-TYPE ATPASE-RELATED"/>
    <property type="match status" value="1"/>
</dbReference>
<dbReference type="CDD" id="cd02079">
    <property type="entry name" value="P-type_ATPase_HM"/>
    <property type="match status" value="1"/>
</dbReference>
<feature type="transmembrane region" description="Helical" evidence="15">
    <location>
        <begin position="748"/>
        <end position="767"/>
    </location>
</feature>
<evidence type="ECO:0000256" key="15">
    <source>
        <dbReference type="RuleBase" id="RU362081"/>
    </source>
</evidence>
<comment type="caution">
    <text evidence="17">The sequence shown here is derived from an EMBL/GenBank/DDBJ whole genome shotgun (WGS) entry which is preliminary data.</text>
</comment>
<evidence type="ECO:0000256" key="8">
    <source>
        <dbReference type="ARBA" id="ARBA00022741"/>
    </source>
</evidence>
<keyword evidence="14 15" id="KW-0472">Membrane</keyword>
<dbReference type="PRINTS" id="PR00119">
    <property type="entry name" value="CATATPASE"/>
</dbReference>
<feature type="transmembrane region" description="Helical" evidence="15">
    <location>
        <begin position="250"/>
        <end position="268"/>
    </location>
</feature>
<dbReference type="PANTHER" id="PTHR43520">
    <property type="entry name" value="ATP7, ISOFORM B"/>
    <property type="match status" value="1"/>
</dbReference>
<evidence type="ECO:0000256" key="10">
    <source>
        <dbReference type="ARBA" id="ARBA00022842"/>
    </source>
</evidence>
<dbReference type="PROSITE" id="PS01229">
    <property type="entry name" value="COF_2"/>
    <property type="match status" value="1"/>
</dbReference>
<dbReference type="InterPro" id="IPR044492">
    <property type="entry name" value="P_typ_ATPase_HD_dom"/>
</dbReference>
<feature type="transmembrane region" description="Helical" evidence="15">
    <location>
        <begin position="178"/>
        <end position="201"/>
    </location>
</feature>
<dbReference type="InterPro" id="IPR027256">
    <property type="entry name" value="P-typ_ATPase_IB"/>
</dbReference>
<evidence type="ECO:0000256" key="9">
    <source>
        <dbReference type="ARBA" id="ARBA00022840"/>
    </source>
</evidence>
<keyword evidence="4 15" id="KW-1003">Cell membrane</keyword>
<evidence type="ECO:0000256" key="1">
    <source>
        <dbReference type="ARBA" id="ARBA00004651"/>
    </source>
</evidence>
<name>A0ABT4JRU6_9GAMM</name>
<dbReference type="InterPro" id="IPR036412">
    <property type="entry name" value="HAD-like_sf"/>
</dbReference>
<dbReference type="InterPro" id="IPR018303">
    <property type="entry name" value="ATPase_P-typ_P_site"/>
</dbReference>
<dbReference type="EMBL" id="JAPUBN010000006">
    <property type="protein sequence ID" value="MCZ2720314.1"/>
    <property type="molecule type" value="Genomic_DNA"/>
</dbReference>
<protein>
    <submittedName>
        <fullName evidence="17">Heavy metal translocating P-type ATPase</fullName>
    </submittedName>
</protein>
<keyword evidence="8 15" id="KW-0547">Nucleotide-binding</keyword>
<evidence type="ECO:0000256" key="12">
    <source>
        <dbReference type="ARBA" id="ARBA00022989"/>
    </source>
</evidence>
<dbReference type="InterPro" id="IPR017969">
    <property type="entry name" value="Heavy-metal-associated_CS"/>
</dbReference>
<dbReference type="InterPro" id="IPR008250">
    <property type="entry name" value="ATPase_P-typ_transduc_dom_A_sf"/>
</dbReference>
<feature type="transmembrane region" description="Helical" evidence="15">
    <location>
        <begin position="274"/>
        <end position="292"/>
    </location>
</feature>
<comment type="subcellular location">
    <subcellularLocation>
        <location evidence="1">Cell membrane</location>
        <topology evidence="1">Multi-pass membrane protein</topology>
    </subcellularLocation>
</comment>
<keyword evidence="18" id="KW-1185">Reference proteome</keyword>
<dbReference type="InterPro" id="IPR021993">
    <property type="entry name" value="ATPase-cat-bd"/>
</dbReference>
<dbReference type="NCBIfam" id="TIGR01511">
    <property type="entry name" value="ATPase-IB1_Cu"/>
    <property type="match status" value="1"/>
</dbReference>
<evidence type="ECO:0000313" key="18">
    <source>
        <dbReference type="Proteomes" id="UP001149719"/>
    </source>
</evidence>
<accession>A0ABT4JRU6</accession>
<feature type="domain" description="HMA" evidence="16">
    <location>
        <begin position="93"/>
        <end position="159"/>
    </location>
</feature>
<dbReference type="InterPro" id="IPR001757">
    <property type="entry name" value="P_typ_ATPase"/>
</dbReference>
<evidence type="ECO:0000256" key="7">
    <source>
        <dbReference type="ARBA" id="ARBA00022723"/>
    </source>
</evidence>